<dbReference type="PANTHER" id="PTHR46148">
    <property type="entry name" value="CHROMO DOMAIN-CONTAINING PROTEIN"/>
    <property type="match status" value="1"/>
</dbReference>
<gene>
    <name evidence="1" type="ORF">EPI10_020475</name>
</gene>
<evidence type="ECO:0000313" key="2">
    <source>
        <dbReference type="Proteomes" id="UP000325315"/>
    </source>
</evidence>
<protein>
    <submittedName>
        <fullName evidence="1">Reverse transcriptase</fullName>
    </submittedName>
</protein>
<dbReference type="OrthoDB" id="1600023at2759"/>
<keyword evidence="2" id="KW-1185">Reference proteome</keyword>
<dbReference type="PANTHER" id="PTHR46148:SF44">
    <property type="entry name" value="GAG-POL POLYPROTEIN"/>
    <property type="match status" value="1"/>
</dbReference>
<keyword evidence="1" id="KW-0548">Nucleotidyltransferase</keyword>
<comment type="caution">
    <text evidence="1">The sequence shown here is derived from an EMBL/GenBank/DDBJ whole genome shotgun (WGS) entry which is preliminary data.</text>
</comment>
<reference evidence="2" key="1">
    <citation type="journal article" date="2019" name="Plant Biotechnol. J.">
        <title>Genome sequencing of the Australian wild diploid species Gossypium australe highlights disease resistance and delayed gland morphogenesis.</title>
        <authorList>
            <person name="Cai Y."/>
            <person name="Cai X."/>
            <person name="Wang Q."/>
            <person name="Wang P."/>
            <person name="Zhang Y."/>
            <person name="Cai C."/>
            <person name="Xu Y."/>
            <person name="Wang K."/>
            <person name="Zhou Z."/>
            <person name="Wang C."/>
            <person name="Geng S."/>
            <person name="Li B."/>
            <person name="Dong Q."/>
            <person name="Hou Y."/>
            <person name="Wang H."/>
            <person name="Ai P."/>
            <person name="Liu Z."/>
            <person name="Yi F."/>
            <person name="Sun M."/>
            <person name="An G."/>
            <person name="Cheng J."/>
            <person name="Zhang Y."/>
            <person name="Shi Q."/>
            <person name="Xie Y."/>
            <person name="Shi X."/>
            <person name="Chang Y."/>
            <person name="Huang F."/>
            <person name="Chen Y."/>
            <person name="Hong S."/>
            <person name="Mi L."/>
            <person name="Sun Q."/>
            <person name="Zhang L."/>
            <person name="Zhou B."/>
            <person name="Peng R."/>
            <person name="Zhang X."/>
            <person name="Liu F."/>
        </authorList>
    </citation>
    <scope>NUCLEOTIDE SEQUENCE [LARGE SCALE GENOMIC DNA]</scope>
    <source>
        <strain evidence="2">cv. PA1801</strain>
    </source>
</reference>
<keyword evidence="1" id="KW-0808">Transferase</keyword>
<evidence type="ECO:0000313" key="1">
    <source>
        <dbReference type="EMBL" id="KAA3480011.1"/>
    </source>
</evidence>
<keyword evidence="1" id="KW-0695">RNA-directed DNA polymerase</keyword>
<dbReference type="AlphaFoldDB" id="A0A5B6WDX1"/>
<dbReference type="GO" id="GO:0003964">
    <property type="term" value="F:RNA-directed DNA polymerase activity"/>
    <property type="evidence" value="ECO:0007669"/>
    <property type="project" value="UniProtKB-KW"/>
</dbReference>
<accession>A0A5B6WDX1</accession>
<dbReference type="EMBL" id="SMMG02000003">
    <property type="protein sequence ID" value="KAA3480011.1"/>
    <property type="molecule type" value="Genomic_DNA"/>
</dbReference>
<proteinExistence type="predicted"/>
<dbReference type="Proteomes" id="UP000325315">
    <property type="component" value="Unassembled WGS sequence"/>
</dbReference>
<sequence length="118" mass="13854">MSLELVSESKGTVRLIRDRLKVASDGQKSYLDLKRRDIEFSMGDQVFLKVSQWKKVLRFKCLNNLVAYQLELPLELDHIDDVFHVRSDLTFEKKPAQILDREVKVLKRKTIPLGKNKR</sequence>
<organism evidence="1 2">
    <name type="scientific">Gossypium australe</name>
    <dbReference type="NCBI Taxonomy" id="47621"/>
    <lineage>
        <taxon>Eukaryota</taxon>
        <taxon>Viridiplantae</taxon>
        <taxon>Streptophyta</taxon>
        <taxon>Embryophyta</taxon>
        <taxon>Tracheophyta</taxon>
        <taxon>Spermatophyta</taxon>
        <taxon>Magnoliopsida</taxon>
        <taxon>eudicotyledons</taxon>
        <taxon>Gunneridae</taxon>
        <taxon>Pentapetalae</taxon>
        <taxon>rosids</taxon>
        <taxon>malvids</taxon>
        <taxon>Malvales</taxon>
        <taxon>Malvaceae</taxon>
        <taxon>Malvoideae</taxon>
        <taxon>Gossypium</taxon>
    </lineage>
</organism>
<name>A0A5B6WDX1_9ROSI</name>